<dbReference type="Proteomes" id="UP000499080">
    <property type="component" value="Unassembled WGS sequence"/>
</dbReference>
<evidence type="ECO:0000313" key="1">
    <source>
        <dbReference type="EMBL" id="GBL84613.1"/>
    </source>
</evidence>
<accession>A0A4Y2AXY3</accession>
<sequence length="111" mass="12885">MKNKSFFINRDVIFEENILPLKEERYLNHSEEENALIHIEGKEIDIRLTFLPVSEKRLSLFSLKNKGVKTVERSQGQTNLALERSIGGNKPWGFIAVEIRPPAFTYVSPRR</sequence>
<dbReference type="AlphaFoldDB" id="A0A4Y2AXY3"/>
<dbReference type="EMBL" id="BGPR01000038">
    <property type="protein sequence ID" value="GBL84613.1"/>
    <property type="molecule type" value="Genomic_DNA"/>
</dbReference>
<keyword evidence="2" id="KW-1185">Reference proteome</keyword>
<gene>
    <name evidence="1" type="ORF">AVEN_191076_1</name>
</gene>
<name>A0A4Y2AXY3_ARAVE</name>
<reference evidence="1 2" key="1">
    <citation type="journal article" date="2019" name="Sci. Rep.">
        <title>Orb-weaving spider Araneus ventricosus genome elucidates the spidroin gene catalogue.</title>
        <authorList>
            <person name="Kono N."/>
            <person name="Nakamura H."/>
            <person name="Ohtoshi R."/>
            <person name="Moran D.A.P."/>
            <person name="Shinohara A."/>
            <person name="Yoshida Y."/>
            <person name="Fujiwara M."/>
            <person name="Mori M."/>
            <person name="Tomita M."/>
            <person name="Arakawa K."/>
        </authorList>
    </citation>
    <scope>NUCLEOTIDE SEQUENCE [LARGE SCALE GENOMIC DNA]</scope>
</reference>
<evidence type="ECO:0000313" key="2">
    <source>
        <dbReference type="Proteomes" id="UP000499080"/>
    </source>
</evidence>
<organism evidence="1 2">
    <name type="scientific">Araneus ventricosus</name>
    <name type="common">Orbweaver spider</name>
    <name type="synonym">Epeira ventricosa</name>
    <dbReference type="NCBI Taxonomy" id="182803"/>
    <lineage>
        <taxon>Eukaryota</taxon>
        <taxon>Metazoa</taxon>
        <taxon>Ecdysozoa</taxon>
        <taxon>Arthropoda</taxon>
        <taxon>Chelicerata</taxon>
        <taxon>Arachnida</taxon>
        <taxon>Araneae</taxon>
        <taxon>Araneomorphae</taxon>
        <taxon>Entelegynae</taxon>
        <taxon>Araneoidea</taxon>
        <taxon>Araneidae</taxon>
        <taxon>Araneus</taxon>
    </lineage>
</organism>
<protein>
    <submittedName>
        <fullName evidence="1">Uncharacterized protein</fullName>
    </submittedName>
</protein>
<proteinExistence type="predicted"/>
<comment type="caution">
    <text evidence="1">The sequence shown here is derived from an EMBL/GenBank/DDBJ whole genome shotgun (WGS) entry which is preliminary data.</text>
</comment>